<accession>K2QFH0</accession>
<dbReference type="GO" id="GO:0009018">
    <property type="term" value="F:sucrose phosphorylase activity"/>
    <property type="evidence" value="ECO:0007669"/>
    <property type="project" value="UniProtKB-EC"/>
</dbReference>
<organism evidence="7 8">
    <name type="scientific">Lactococcus garvieae DCC43</name>
    <dbReference type="NCBI Taxonomy" id="1231377"/>
    <lineage>
        <taxon>Bacteria</taxon>
        <taxon>Bacillati</taxon>
        <taxon>Bacillota</taxon>
        <taxon>Bacilli</taxon>
        <taxon>Lactobacillales</taxon>
        <taxon>Streptococcaceae</taxon>
        <taxon>Lactococcus</taxon>
    </lineage>
</organism>
<comment type="caution">
    <text evidence="7">The sequence shown here is derived from an EMBL/GenBank/DDBJ whole genome shotgun (WGS) entry which is preliminary data.</text>
</comment>
<feature type="binding site" evidence="5">
    <location>
        <begin position="340"/>
        <end position="341"/>
    </location>
    <ligand>
        <name>substrate</name>
    </ligand>
</feature>
<protein>
    <recommendedName>
        <fullName evidence="4">Sucrose phosphorylase</fullName>
        <ecNumber evidence="4">2.4.1.7</ecNumber>
    </recommendedName>
    <alternativeName>
        <fullName evidence="4">Sucrose glucosyltransferase</fullName>
    </alternativeName>
</protein>
<evidence type="ECO:0000256" key="3">
    <source>
        <dbReference type="ARBA" id="ARBA00022679"/>
    </source>
</evidence>
<feature type="binding site" evidence="5">
    <location>
        <begin position="231"/>
        <end position="233"/>
    </location>
    <ligand>
        <name>substrate</name>
    </ligand>
</feature>
<evidence type="ECO:0000313" key="8">
    <source>
        <dbReference type="Proteomes" id="UP000006787"/>
    </source>
</evidence>
<dbReference type="RefSeq" id="WP_003134745.1">
    <property type="nucleotide sequence ID" value="NZ_AMQS01000004.1"/>
</dbReference>
<dbReference type="EC" id="2.4.1.7" evidence="4"/>
<dbReference type="InterPro" id="IPR017853">
    <property type="entry name" value="GH"/>
</dbReference>
<evidence type="ECO:0000256" key="4">
    <source>
        <dbReference type="PIRNR" id="PIRNR003059"/>
    </source>
</evidence>
<dbReference type="eggNOG" id="COG0366">
    <property type="taxonomic scope" value="Bacteria"/>
</dbReference>
<comment type="similarity">
    <text evidence="1 4">Belongs to the glycosyl hydrolase 13 family. Sucrose phosphorylase subfamily.</text>
</comment>
<dbReference type="Gene3D" id="3.90.400.10">
    <property type="entry name" value="Oligo-1,6-glucosidase, Domain 2"/>
    <property type="match status" value="1"/>
</dbReference>
<dbReference type="GO" id="GO:0005975">
    <property type="term" value="P:carbohydrate metabolic process"/>
    <property type="evidence" value="ECO:0007669"/>
    <property type="project" value="InterPro"/>
</dbReference>
<reference evidence="7 8" key="1">
    <citation type="journal article" date="2012" name="J. Bacteriol.">
        <title>Genome Sequence of the Bacteriocin-Producing Strain Lactococcus garvieae DCC43.</title>
        <authorList>
            <person name="Gabrielsen C."/>
            <person name="Brede D.A."/>
            <person name="Hernandez P.E."/>
            <person name="Nes I.F."/>
            <person name="Diep D.B."/>
        </authorList>
    </citation>
    <scope>NUCLEOTIDE SEQUENCE [LARGE SCALE GENOMIC DNA]</scope>
    <source>
        <strain evidence="7 8">DCC43</strain>
    </source>
</reference>
<evidence type="ECO:0000256" key="2">
    <source>
        <dbReference type="ARBA" id="ARBA00022676"/>
    </source>
</evidence>
<keyword evidence="2 4" id="KW-0328">Glycosyltransferase</keyword>
<keyword evidence="3 4" id="KW-0808">Transferase</keyword>
<sequence length="559" mass="62757">MKISKDASYAIIEKINRLYGDQAQTTIEALQSILDEFSLSDFAPKAPLTQKTAYLITYGDAIQETGKSPLTALHDLLKAKIKGSISDVHLLPMFPYTSDDGLSVTDYEVINPEYGDWSHIESLSQDYRLMFDFVANHMSRSSQWFQNYLNDVPGFEDAFVTYNENFDSSKTTRPRTSPLFHEYVGEKGITKRAWSTFSEDQVDVNIQDPAMFARLIKVLLDYAAKGAASIRLDAIGFLWKESGTTSMHLEQTHEIIKIWRLLLDEIAPHTQIITETNVPHAENISYFGQKDEANQVYQFPLPPLTLHAFTVGNAEKLSEWAKKIDHVGENETYFNFLASHDGIGMRPTEGILTEEERETLVAKVKMQGGRISYKSNPDGTQTVYEMNINYSDALRNAGEDDATAVQKMKAAHSILLSVLGVPAIYYHSLFGSRNDYVGLESSGINRRINREKLDGPTLAEELLHNPYRKGIFNGLIEMLDIRSTQTAFNPYGTQEILDLDARIFAVKRHNSKTGATVLSLTNVSDQAVTLMNIQGTNLLTGEKTTGTLHLSAYAYAWIK</sequence>
<dbReference type="InterPro" id="IPR045857">
    <property type="entry name" value="O16G_dom_2"/>
</dbReference>
<dbReference type="SMART" id="SM00642">
    <property type="entry name" value="Aamy"/>
    <property type="match status" value="1"/>
</dbReference>
<dbReference type="SUPFAM" id="SSF51445">
    <property type="entry name" value="(Trans)glycosidases"/>
    <property type="match status" value="1"/>
</dbReference>
<evidence type="ECO:0000256" key="1">
    <source>
        <dbReference type="ARBA" id="ARBA00008452"/>
    </source>
</evidence>
<dbReference type="PANTHER" id="PTHR38784:SF1">
    <property type="entry name" value="SUCROSE PHOSPHORYLASE"/>
    <property type="match status" value="1"/>
</dbReference>
<feature type="binding site" evidence="5">
    <location>
        <position position="446"/>
    </location>
    <ligand>
        <name>substrate</name>
    </ligand>
</feature>
<dbReference type="AlphaFoldDB" id="K2QFH0"/>
<dbReference type="CDD" id="cd11356">
    <property type="entry name" value="AmyAc_Sucrose_phosphorylase-like_1"/>
    <property type="match status" value="1"/>
</dbReference>
<dbReference type="PATRIC" id="fig|1231377.3.peg.492"/>
<evidence type="ECO:0000259" key="6">
    <source>
        <dbReference type="SMART" id="SM00642"/>
    </source>
</evidence>
<dbReference type="InterPro" id="IPR006047">
    <property type="entry name" value="GH13_cat_dom"/>
</dbReference>
<evidence type="ECO:0000256" key="5">
    <source>
        <dbReference type="PIRSR" id="PIRSR003059-2"/>
    </source>
</evidence>
<feature type="binding site" evidence="5">
    <location>
        <position position="137"/>
    </location>
    <ligand>
        <name>substrate</name>
    </ligand>
</feature>
<dbReference type="InterPro" id="IPR016377">
    <property type="entry name" value="Sucrose_GGa_phosphorylase-rel"/>
</dbReference>
<feature type="binding site" evidence="5">
    <location>
        <position position="99"/>
    </location>
    <ligand>
        <name>substrate</name>
    </ligand>
</feature>
<name>K2QFH0_9LACT</name>
<comment type="catalytic activity">
    <reaction evidence="4">
        <text>sucrose + phosphate = D-fructose + alpha-D-glucose 1-phosphate</text>
        <dbReference type="Rhea" id="RHEA:24048"/>
        <dbReference type="ChEBI" id="CHEBI:17992"/>
        <dbReference type="ChEBI" id="CHEBI:37721"/>
        <dbReference type="ChEBI" id="CHEBI:43474"/>
        <dbReference type="ChEBI" id="CHEBI:58601"/>
        <dbReference type="EC" id="2.4.1.7"/>
    </reaction>
</comment>
<dbReference type="PANTHER" id="PTHR38784">
    <property type="entry name" value="SUCROSE PHOSPHORYLASE"/>
    <property type="match status" value="1"/>
</dbReference>
<evidence type="ECO:0000313" key="7">
    <source>
        <dbReference type="EMBL" id="EKF52217.1"/>
    </source>
</evidence>
<dbReference type="Pfam" id="PF00128">
    <property type="entry name" value="Alpha-amylase"/>
    <property type="match status" value="1"/>
</dbReference>
<dbReference type="PIRSF" id="PIRSF003059">
    <property type="entry name" value="Sucrose_phosphorylase"/>
    <property type="match status" value="1"/>
</dbReference>
<dbReference type="InterPro" id="IPR033746">
    <property type="entry name" value="GGa_phosphorylase"/>
</dbReference>
<dbReference type="Gene3D" id="3.20.20.80">
    <property type="entry name" value="Glycosidases"/>
    <property type="match status" value="1"/>
</dbReference>
<gene>
    <name evidence="7" type="ORF">C426_0490</name>
</gene>
<dbReference type="Proteomes" id="UP000006787">
    <property type="component" value="Unassembled WGS sequence"/>
</dbReference>
<feature type="domain" description="Glycosyl hydrolase family 13 catalytic" evidence="6">
    <location>
        <begin position="71"/>
        <end position="451"/>
    </location>
</feature>
<proteinExistence type="inferred from homology"/>
<dbReference type="EMBL" id="AMQS01000004">
    <property type="protein sequence ID" value="EKF52217.1"/>
    <property type="molecule type" value="Genomic_DNA"/>
</dbReference>